<dbReference type="Pfam" id="PF05368">
    <property type="entry name" value="NmrA"/>
    <property type="match status" value="1"/>
</dbReference>
<dbReference type="Gene3D" id="3.90.25.10">
    <property type="entry name" value="UDP-galactose 4-epimerase, domain 1"/>
    <property type="match status" value="1"/>
</dbReference>
<dbReference type="Gene3D" id="3.40.50.720">
    <property type="entry name" value="NAD(P)-binding Rossmann-like Domain"/>
    <property type="match status" value="1"/>
</dbReference>
<dbReference type="OrthoDB" id="9997102at2759"/>
<evidence type="ECO:0000313" key="4">
    <source>
        <dbReference type="EMBL" id="THU90894.1"/>
    </source>
</evidence>
<dbReference type="InterPro" id="IPR051164">
    <property type="entry name" value="NmrA-like_oxidored"/>
</dbReference>
<evidence type="ECO:0000259" key="3">
    <source>
        <dbReference type="Pfam" id="PF05368"/>
    </source>
</evidence>
<dbReference type="PANTHER" id="PTHR42748">
    <property type="entry name" value="NITROGEN METABOLITE REPRESSION PROTEIN NMRA FAMILY MEMBER"/>
    <property type="match status" value="1"/>
</dbReference>
<protein>
    <submittedName>
        <fullName evidence="4">NAD(P)-binding protein</fullName>
    </submittedName>
</protein>
<evidence type="ECO:0000256" key="2">
    <source>
        <dbReference type="ARBA" id="ARBA00022857"/>
    </source>
</evidence>
<dbReference type="AlphaFoldDB" id="A0A4S8LNM6"/>
<keyword evidence="5" id="KW-1185">Reference proteome</keyword>
<feature type="domain" description="NmrA-like" evidence="3">
    <location>
        <begin position="4"/>
        <end position="253"/>
    </location>
</feature>
<sequence>MPSRLILVAGGTGKQGTSVISALQPRSTSAAAEHPECDYQILALTRDPSSEVAQSLSKTYNNVTLVQGDLDDVESLKKIFEEYKSNESGGVWGVFSVQTYPGLGADADGEERQGKNIASISLEYNVSCFIYSSSDRGDEREDDVEDKQHYKPSLNKSRIAKGRIEEHVKELGERGLPWTILRPVFFMEIFEGTVGWITASVFKAGLGPDTELQLVAAQDIGRAAASVFHNSTSYHQQTLILISGRYSLSNLDSAHLKATNGKSKLPSLHWLGGWVIIRLNKWLKLFISETTDLSEITSPSYLSSDNELRSIREKQLDNGKRALPNPVSFEEWVRLKVKEREEEKDENATRSWNRVSIRDLVTGKL</sequence>
<evidence type="ECO:0000256" key="1">
    <source>
        <dbReference type="ARBA" id="ARBA00006328"/>
    </source>
</evidence>
<evidence type="ECO:0000313" key="5">
    <source>
        <dbReference type="Proteomes" id="UP000297245"/>
    </source>
</evidence>
<accession>A0A4S8LNM6</accession>
<comment type="similarity">
    <text evidence="1">Belongs to the NmrA-type oxidoreductase family.</text>
</comment>
<reference evidence="4 5" key="1">
    <citation type="journal article" date="2019" name="Nat. Ecol. Evol.">
        <title>Megaphylogeny resolves global patterns of mushroom evolution.</title>
        <authorList>
            <person name="Varga T."/>
            <person name="Krizsan K."/>
            <person name="Foldi C."/>
            <person name="Dima B."/>
            <person name="Sanchez-Garcia M."/>
            <person name="Sanchez-Ramirez S."/>
            <person name="Szollosi G.J."/>
            <person name="Szarkandi J.G."/>
            <person name="Papp V."/>
            <person name="Albert L."/>
            <person name="Andreopoulos W."/>
            <person name="Angelini C."/>
            <person name="Antonin V."/>
            <person name="Barry K.W."/>
            <person name="Bougher N.L."/>
            <person name="Buchanan P."/>
            <person name="Buyck B."/>
            <person name="Bense V."/>
            <person name="Catcheside P."/>
            <person name="Chovatia M."/>
            <person name="Cooper J."/>
            <person name="Damon W."/>
            <person name="Desjardin D."/>
            <person name="Finy P."/>
            <person name="Geml J."/>
            <person name="Haridas S."/>
            <person name="Hughes K."/>
            <person name="Justo A."/>
            <person name="Karasinski D."/>
            <person name="Kautmanova I."/>
            <person name="Kiss B."/>
            <person name="Kocsube S."/>
            <person name="Kotiranta H."/>
            <person name="LaButti K.M."/>
            <person name="Lechner B.E."/>
            <person name="Liimatainen K."/>
            <person name="Lipzen A."/>
            <person name="Lukacs Z."/>
            <person name="Mihaltcheva S."/>
            <person name="Morgado L.N."/>
            <person name="Niskanen T."/>
            <person name="Noordeloos M.E."/>
            <person name="Ohm R.A."/>
            <person name="Ortiz-Santana B."/>
            <person name="Ovrebo C."/>
            <person name="Racz N."/>
            <person name="Riley R."/>
            <person name="Savchenko A."/>
            <person name="Shiryaev A."/>
            <person name="Soop K."/>
            <person name="Spirin V."/>
            <person name="Szebenyi C."/>
            <person name="Tomsovsky M."/>
            <person name="Tulloss R.E."/>
            <person name="Uehling J."/>
            <person name="Grigoriev I.V."/>
            <person name="Vagvolgyi C."/>
            <person name="Papp T."/>
            <person name="Martin F.M."/>
            <person name="Miettinen O."/>
            <person name="Hibbett D.S."/>
            <person name="Nagy L.G."/>
        </authorList>
    </citation>
    <scope>NUCLEOTIDE SEQUENCE [LARGE SCALE GENOMIC DNA]</scope>
    <source>
        <strain evidence="4 5">CBS 962.96</strain>
    </source>
</reference>
<dbReference type="EMBL" id="ML179322">
    <property type="protein sequence ID" value="THU90894.1"/>
    <property type="molecule type" value="Genomic_DNA"/>
</dbReference>
<proteinExistence type="inferred from homology"/>
<name>A0A4S8LNM6_DENBC</name>
<dbReference type="InterPro" id="IPR036291">
    <property type="entry name" value="NAD(P)-bd_dom_sf"/>
</dbReference>
<dbReference type="PANTHER" id="PTHR42748:SF7">
    <property type="entry name" value="NMRA LIKE REDOX SENSOR 1-RELATED"/>
    <property type="match status" value="1"/>
</dbReference>
<gene>
    <name evidence="4" type="ORF">K435DRAFT_968447</name>
</gene>
<dbReference type="Proteomes" id="UP000297245">
    <property type="component" value="Unassembled WGS sequence"/>
</dbReference>
<dbReference type="SUPFAM" id="SSF51735">
    <property type="entry name" value="NAD(P)-binding Rossmann-fold domains"/>
    <property type="match status" value="1"/>
</dbReference>
<dbReference type="InterPro" id="IPR008030">
    <property type="entry name" value="NmrA-like"/>
</dbReference>
<organism evidence="4 5">
    <name type="scientific">Dendrothele bispora (strain CBS 962.96)</name>
    <dbReference type="NCBI Taxonomy" id="1314807"/>
    <lineage>
        <taxon>Eukaryota</taxon>
        <taxon>Fungi</taxon>
        <taxon>Dikarya</taxon>
        <taxon>Basidiomycota</taxon>
        <taxon>Agaricomycotina</taxon>
        <taxon>Agaricomycetes</taxon>
        <taxon>Agaricomycetidae</taxon>
        <taxon>Agaricales</taxon>
        <taxon>Agaricales incertae sedis</taxon>
        <taxon>Dendrothele</taxon>
    </lineage>
</organism>
<keyword evidence="2" id="KW-0521">NADP</keyword>
<dbReference type="GO" id="GO:0005634">
    <property type="term" value="C:nucleus"/>
    <property type="evidence" value="ECO:0007669"/>
    <property type="project" value="TreeGrafter"/>
</dbReference>